<dbReference type="InterPro" id="IPR016039">
    <property type="entry name" value="Thiolase-like"/>
</dbReference>
<dbReference type="AlphaFoldDB" id="A0A533Q7Y3"/>
<proteinExistence type="inferred from homology"/>
<feature type="domain" description="FAE" evidence="5">
    <location>
        <begin position="41"/>
        <end position="217"/>
    </location>
</feature>
<evidence type="ECO:0000313" key="7">
    <source>
        <dbReference type="Proteomes" id="UP000319783"/>
    </source>
</evidence>
<evidence type="ECO:0000256" key="2">
    <source>
        <dbReference type="ARBA" id="ARBA00022679"/>
    </source>
</evidence>
<dbReference type="Gene3D" id="3.40.47.10">
    <property type="match status" value="2"/>
</dbReference>
<gene>
    <name evidence="6" type="ORF">JETT_2986</name>
</gene>
<evidence type="ECO:0000259" key="4">
    <source>
        <dbReference type="Pfam" id="PF02797"/>
    </source>
</evidence>
<dbReference type="PIRSF" id="PIRSF000451">
    <property type="entry name" value="PKS_III"/>
    <property type="match status" value="1"/>
</dbReference>
<evidence type="ECO:0000256" key="1">
    <source>
        <dbReference type="ARBA" id="ARBA00005531"/>
    </source>
</evidence>
<keyword evidence="2" id="KW-0808">Transferase</keyword>
<comment type="similarity">
    <text evidence="1">Belongs to the thiolase-like superfamily. Chalcone/stilbene synthases family.</text>
</comment>
<sequence>MICDKITASNSLKEDVSIASIAVATPPFHISQAQAEAFLMKYYSDKLSQRSLSIMRKVFAHPSVLNRYLAVEDIECLVNENPDGRIARFTNWAVDLSSQAITNALIQAGLTVNDVSGLVVNTCTGYICPGISTYLIERLGLSHQVQAYDLVGSGCGGAIPNLQICKGLVSGSIDSVIVSVSVEICSATFQMSDDLSLIVSNAIFADGASATILCQHSKGLALVGSTSLYDPQYRNDIRYIYKNGQLHNQISVLIPEIASKTVARVVTDLLKPRGLRIEDIQHWVFHPGGEKVINAIRNELGLSETHLKATRDILARYGNMSSPTVWFVLQEILEKGIAPGDWCVMVAFGAGLCAHAFLLKAS</sequence>
<accession>A0A533Q7Y3</accession>
<feature type="active site" description="Acyl-thioester intermediate" evidence="3">
    <location>
        <position position="155"/>
    </location>
</feature>
<name>A0A533Q7Y3_9BACT</name>
<organism evidence="6 7">
    <name type="scientific">Candidatus Jettenia ecosi</name>
    <dbReference type="NCBI Taxonomy" id="2494326"/>
    <lineage>
        <taxon>Bacteria</taxon>
        <taxon>Pseudomonadati</taxon>
        <taxon>Planctomycetota</taxon>
        <taxon>Candidatus Brocadiia</taxon>
        <taxon>Candidatus Brocadiales</taxon>
        <taxon>Candidatus Brocadiaceae</taxon>
        <taxon>Candidatus Jettenia</taxon>
    </lineage>
</organism>
<evidence type="ECO:0000259" key="5">
    <source>
        <dbReference type="Pfam" id="PF08392"/>
    </source>
</evidence>
<protein>
    <submittedName>
        <fullName evidence="6">Chalcone and stilbene synthases domain protein</fullName>
    </submittedName>
</protein>
<evidence type="ECO:0000256" key="3">
    <source>
        <dbReference type="PIRSR" id="PIRSR000451-1"/>
    </source>
</evidence>
<dbReference type="EMBL" id="SULG01000082">
    <property type="protein sequence ID" value="TLD40757.1"/>
    <property type="molecule type" value="Genomic_DNA"/>
</dbReference>
<dbReference type="PANTHER" id="PTHR11877:SF46">
    <property type="entry name" value="TYPE III POLYKETIDE SYNTHASE A"/>
    <property type="match status" value="1"/>
</dbReference>
<dbReference type="CDD" id="cd00831">
    <property type="entry name" value="CHS_like"/>
    <property type="match status" value="1"/>
</dbReference>
<dbReference type="GO" id="GO:0016020">
    <property type="term" value="C:membrane"/>
    <property type="evidence" value="ECO:0007669"/>
    <property type="project" value="InterPro"/>
</dbReference>
<dbReference type="SUPFAM" id="SSF53901">
    <property type="entry name" value="Thiolase-like"/>
    <property type="match status" value="1"/>
</dbReference>
<dbReference type="InterPro" id="IPR011141">
    <property type="entry name" value="Polyketide_synthase_type-III"/>
</dbReference>
<dbReference type="Pfam" id="PF02797">
    <property type="entry name" value="Chal_sti_synt_C"/>
    <property type="match status" value="1"/>
</dbReference>
<dbReference type="InterPro" id="IPR013601">
    <property type="entry name" value="FAE1_typ3_polyketide_synth"/>
</dbReference>
<feature type="domain" description="Chalcone/stilbene synthase C-terminal" evidence="4">
    <location>
        <begin position="250"/>
        <end position="360"/>
    </location>
</feature>
<dbReference type="Pfam" id="PF08392">
    <property type="entry name" value="FAE1_CUT1_RppA"/>
    <property type="match status" value="1"/>
</dbReference>
<dbReference type="GO" id="GO:0030639">
    <property type="term" value="P:polyketide biosynthetic process"/>
    <property type="evidence" value="ECO:0007669"/>
    <property type="project" value="TreeGrafter"/>
</dbReference>
<dbReference type="Proteomes" id="UP000319783">
    <property type="component" value="Unassembled WGS sequence"/>
</dbReference>
<dbReference type="GO" id="GO:0016747">
    <property type="term" value="F:acyltransferase activity, transferring groups other than amino-acyl groups"/>
    <property type="evidence" value="ECO:0007669"/>
    <property type="project" value="InterPro"/>
</dbReference>
<comment type="caution">
    <text evidence="6">The sequence shown here is derived from an EMBL/GenBank/DDBJ whole genome shotgun (WGS) entry which is preliminary data.</text>
</comment>
<reference evidence="6 7" key="1">
    <citation type="submission" date="2019-04" db="EMBL/GenBank/DDBJ databases">
        <title>Genome of a novel bacterium Candidatus Jettenia ecosi reconstructed from metagenome of an anammox bioreactor.</title>
        <authorList>
            <person name="Mardanov A.V."/>
            <person name="Beletsky A.V."/>
            <person name="Ravin N.V."/>
            <person name="Botchkova E.A."/>
            <person name="Litti Y.V."/>
            <person name="Nozhevnikova A.N."/>
        </authorList>
    </citation>
    <scope>NUCLEOTIDE SEQUENCE [LARGE SCALE GENOMIC DNA]</scope>
    <source>
        <strain evidence="6">J2</strain>
    </source>
</reference>
<evidence type="ECO:0000313" key="6">
    <source>
        <dbReference type="EMBL" id="TLD40757.1"/>
    </source>
</evidence>
<dbReference type="PANTHER" id="PTHR11877">
    <property type="entry name" value="HYDROXYMETHYLGLUTARYL-COA SYNTHASE"/>
    <property type="match status" value="1"/>
</dbReference>
<dbReference type="GO" id="GO:0006633">
    <property type="term" value="P:fatty acid biosynthetic process"/>
    <property type="evidence" value="ECO:0007669"/>
    <property type="project" value="InterPro"/>
</dbReference>
<dbReference type="InterPro" id="IPR012328">
    <property type="entry name" value="Chalcone/stilbene_synt_C"/>
</dbReference>